<accession>A0A4R8QST7</accession>
<sequence>MNAPRVLWSSTRKIHLITNHYNASVAVTLKREATAKTTPGFEPRDNGSPGRGTHRDAPPLSVLSEDWSLHSMPWISQPSLTSEA</sequence>
<evidence type="ECO:0000313" key="3">
    <source>
        <dbReference type="Proteomes" id="UP000295083"/>
    </source>
</evidence>
<organism evidence="2 3">
    <name type="scientific">Colletotrichum spinosum</name>
    <dbReference type="NCBI Taxonomy" id="1347390"/>
    <lineage>
        <taxon>Eukaryota</taxon>
        <taxon>Fungi</taxon>
        <taxon>Dikarya</taxon>
        <taxon>Ascomycota</taxon>
        <taxon>Pezizomycotina</taxon>
        <taxon>Sordariomycetes</taxon>
        <taxon>Hypocreomycetidae</taxon>
        <taxon>Glomerellales</taxon>
        <taxon>Glomerellaceae</taxon>
        <taxon>Colletotrichum</taxon>
        <taxon>Colletotrichum orbiculare species complex</taxon>
    </lineage>
</organism>
<dbReference type="EMBL" id="QAPG01000005">
    <property type="protein sequence ID" value="TDZ40416.1"/>
    <property type="molecule type" value="Genomic_DNA"/>
</dbReference>
<dbReference type="Proteomes" id="UP000295083">
    <property type="component" value="Unassembled WGS sequence"/>
</dbReference>
<evidence type="ECO:0000313" key="2">
    <source>
        <dbReference type="EMBL" id="TDZ40416.1"/>
    </source>
</evidence>
<keyword evidence="3" id="KW-1185">Reference proteome</keyword>
<feature type="region of interest" description="Disordered" evidence="1">
    <location>
        <begin position="33"/>
        <end position="64"/>
    </location>
</feature>
<protein>
    <submittedName>
        <fullName evidence="2">Uncharacterized protein</fullName>
    </submittedName>
</protein>
<dbReference type="AlphaFoldDB" id="A0A4R8QST7"/>
<name>A0A4R8QST7_9PEZI</name>
<reference evidence="2 3" key="1">
    <citation type="submission" date="2018-11" db="EMBL/GenBank/DDBJ databases">
        <title>Genome sequence and assembly of Colletotrichum spinosum.</title>
        <authorList>
            <person name="Gan P."/>
            <person name="Shirasu K."/>
        </authorList>
    </citation>
    <scope>NUCLEOTIDE SEQUENCE [LARGE SCALE GENOMIC DNA]</scope>
    <source>
        <strain evidence="2 3">CBS 515.97</strain>
    </source>
</reference>
<gene>
    <name evidence="2" type="ORF">C8035_v004156</name>
</gene>
<proteinExistence type="predicted"/>
<evidence type="ECO:0000256" key="1">
    <source>
        <dbReference type="SAM" id="MobiDB-lite"/>
    </source>
</evidence>
<comment type="caution">
    <text evidence="2">The sequence shown here is derived from an EMBL/GenBank/DDBJ whole genome shotgun (WGS) entry which is preliminary data.</text>
</comment>